<dbReference type="Gene3D" id="2.60.420.10">
    <property type="entry name" value="Maltose phosphorylase, domain 3"/>
    <property type="match status" value="1"/>
</dbReference>
<dbReference type="GO" id="GO:0005975">
    <property type="term" value="P:carbohydrate metabolic process"/>
    <property type="evidence" value="ECO:0007669"/>
    <property type="project" value="InterPro"/>
</dbReference>
<protein>
    <submittedName>
        <fullName evidence="8">Alpha,alpha-trehalose phosphorylase</fullName>
    </submittedName>
</protein>
<dbReference type="Proteomes" id="UP000231823">
    <property type="component" value="Chromosome"/>
</dbReference>
<evidence type="ECO:0000256" key="2">
    <source>
        <dbReference type="ARBA" id="ARBA00022676"/>
    </source>
</evidence>
<dbReference type="PANTHER" id="PTHR11051">
    <property type="entry name" value="GLYCOSYL HYDROLASE-RELATED"/>
    <property type="match status" value="1"/>
</dbReference>
<dbReference type="EMBL" id="CP025057">
    <property type="protein sequence ID" value="AUB31916.1"/>
    <property type="molecule type" value="Genomic_DNA"/>
</dbReference>
<feature type="binding site" evidence="5">
    <location>
        <begin position="588"/>
        <end position="589"/>
    </location>
    <ligand>
        <name>substrate</name>
    </ligand>
</feature>
<evidence type="ECO:0000256" key="3">
    <source>
        <dbReference type="ARBA" id="ARBA00022679"/>
    </source>
</evidence>
<dbReference type="Gene3D" id="1.50.10.10">
    <property type="match status" value="1"/>
</dbReference>
<dbReference type="InterPro" id="IPR005196">
    <property type="entry name" value="Glyco_hydro_65_N"/>
</dbReference>
<keyword evidence="2" id="KW-0328">Glycosyltransferase</keyword>
<dbReference type="GO" id="GO:0030246">
    <property type="term" value="F:carbohydrate binding"/>
    <property type="evidence" value="ECO:0007669"/>
    <property type="project" value="InterPro"/>
</dbReference>
<evidence type="ECO:0000313" key="9">
    <source>
        <dbReference type="Proteomes" id="UP000231823"/>
    </source>
</evidence>
<feature type="binding site" evidence="5">
    <location>
        <begin position="350"/>
        <end position="351"/>
    </location>
    <ligand>
        <name>substrate</name>
    </ligand>
</feature>
<evidence type="ECO:0000256" key="1">
    <source>
        <dbReference type="ARBA" id="ARBA00006768"/>
    </source>
</evidence>
<accession>A0A2K8SEP1</accession>
<name>A0A2K8SEP1_9MOLU</name>
<dbReference type="InterPro" id="IPR011013">
    <property type="entry name" value="Gal_mutarotase_sf_dom"/>
</dbReference>
<dbReference type="InterPro" id="IPR012341">
    <property type="entry name" value="6hp_glycosidase-like_sf"/>
</dbReference>
<feature type="active site" description="Proton donor" evidence="4">
    <location>
        <position position="477"/>
    </location>
</feature>
<organism evidence="8 9">
    <name type="scientific">Spiroplasma floricola 23-6</name>
    <dbReference type="NCBI Taxonomy" id="1336749"/>
    <lineage>
        <taxon>Bacteria</taxon>
        <taxon>Bacillati</taxon>
        <taxon>Mycoplasmatota</taxon>
        <taxon>Mollicutes</taxon>
        <taxon>Entomoplasmatales</taxon>
        <taxon>Spiroplasmataceae</taxon>
        <taxon>Spiroplasma</taxon>
    </lineage>
</organism>
<evidence type="ECO:0000259" key="7">
    <source>
        <dbReference type="Pfam" id="PF03636"/>
    </source>
</evidence>
<comment type="similarity">
    <text evidence="1">Belongs to the glycosyl hydrolase 65 family.</text>
</comment>
<dbReference type="InterPro" id="IPR017045">
    <property type="entry name" value="Malt_Pase/Glycosyl_Hdrlase"/>
</dbReference>
<proteinExistence type="inferred from homology"/>
<feature type="domain" description="Glycoside hydrolase family 65 N-terminal" evidence="7">
    <location>
        <begin position="9"/>
        <end position="230"/>
    </location>
</feature>
<dbReference type="GO" id="GO:0016757">
    <property type="term" value="F:glycosyltransferase activity"/>
    <property type="evidence" value="ECO:0007669"/>
    <property type="project" value="UniProtKB-KW"/>
</dbReference>
<dbReference type="AlphaFoldDB" id="A0A2K8SEP1"/>
<gene>
    <name evidence="8" type="ORF">SFLOR_v1c08680</name>
</gene>
<evidence type="ECO:0000256" key="5">
    <source>
        <dbReference type="PIRSR" id="PIRSR036289-51"/>
    </source>
</evidence>
<evidence type="ECO:0000256" key="4">
    <source>
        <dbReference type="PIRSR" id="PIRSR036289-50"/>
    </source>
</evidence>
<feature type="domain" description="Glycoside hydrolase family 65 central catalytic" evidence="6">
    <location>
        <begin position="317"/>
        <end position="674"/>
    </location>
</feature>
<dbReference type="SUPFAM" id="SSF74650">
    <property type="entry name" value="Galactose mutarotase-like"/>
    <property type="match status" value="1"/>
</dbReference>
<dbReference type="InterPro" id="IPR005195">
    <property type="entry name" value="Glyco_hydro_65_M"/>
</dbReference>
<dbReference type="Gene3D" id="2.70.98.40">
    <property type="entry name" value="Glycoside hydrolase, family 65, N-terminal domain"/>
    <property type="match status" value="1"/>
</dbReference>
<dbReference type="InterPro" id="IPR008928">
    <property type="entry name" value="6-hairpin_glycosidase_sf"/>
</dbReference>
<evidence type="ECO:0000313" key="8">
    <source>
        <dbReference type="EMBL" id="AUB31916.1"/>
    </source>
</evidence>
<dbReference type="Pfam" id="PF03636">
    <property type="entry name" value="Glyco_hydro_65N"/>
    <property type="match status" value="1"/>
</dbReference>
<dbReference type="KEGG" id="sfz:SFLOR_v1c08680"/>
<dbReference type="OrthoDB" id="9758855at2"/>
<dbReference type="SUPFAM" id="SSF48208">
    <property type="entry name" value="Six-hairpin glycosidases"/>
    <property type="match status" value="1"/>
</dbReference>
<dbReference type="GO" id="GO:0004553">
    <property type="term" value="F:hydrolase activity, hydrolyzing O-glycosyl compounds"/>
    <property type="evidence" value="ECO:0007669"/>
    <property type="project" value="TreeGrafter"/>
</dbReference>
<evidence type="ECO:0000259" key="6">
    <source>
        <dbReference type="Pfam" id="PF03632"/>
    </source>
</evidence>
<dbReference type="RefSeq" id="WP_100916874.1">
    <property type="nucleotide sequence ID" value="NZ_CP025057.1"/>
</dbReference>
<keyword evidence="9" id="KW-1185">Reference proteome</keyword>
<dbReference type="PIRSF" id="PIRSF036289">
    <property type="entry name" value="Glycosyl_hydrolase_malt_phosph"/>
    <property type="match status" value="1"/>
</dbReference>
<dbReference type="InterPro" id="IPR037018">
    <property type="entry name" value="GH65_N"/>
</dbReference>
<dbReference type="PANTHER" id="PTHR11051:SF8">
    <property type="entry name" value="PROTEIN-GLUCOSYLGALACTOSYLHYDROXYLYSINE GLUCOSIDASE"/>
    <property type="match status" value="1"/>
</dbReference>
<sequence>MSLLIKKSEFIARERQVEESVFSISNGYLGMRASFEEGSISSISSIEGTYINAFYDLFDIQYAAKYTGYPDVYQRMVPIVNAQNIEIFVNNERYLFDESKVQDYKLEFDMSTGEIRRCYKVLINSENYLELSFKKLLSQKNFDLFLQNINIRTNFKVQTELKLKFPLIFKEQDTDKGIPNDPRSLLKGQESFTTIEKSFNKNHQSIIYQTLKSKLNYIYSTKIKGLENFELNHDEEGLIFTKSVLQEDVNIYKISSIYESRLKEVSVKIAQESVETYSKKNYLEHLQEHILFFKNFWKKAYADFGNNNKQIETANNYNMFQLWTNVGKLAWTNIAAKGLSGEGYGGHYFWDSEIYIITALTLFDSKLAKLMLMFRYNTLDKARQRARVLNHPKGALYPWRTINGEETSTYYPAGTAQYHINGDISFTVMNYFNATKDYEFIYNYGLDILVETSRLWEDKIVVTNEKGHINTITGPDEYQILVNDDYWTNCVAKYNLQSAVEILNLLEKTNKNLYDKKVEQLKIDKQEIKDWDYLSKILVIPYNNKLDLNPQHDNFLKRKPISKEEIEKYKPLLRTLHPLSINTLRVTKQADVVLANLFFFDKEKKSTMINNWKFYDETDTADSSLSKCIYAIMAARLEIGDFGFDYFKESINLDILDIHKNTSRGLHMANMGGARMFIIYGLLGLNIHKNNIAINPRYNEIISEFKINIEYLQEDISFCLKNKKLVIEKSKSDQAIEIICYDKKYSLTEKLEIEL</sequence>
<reference evidence="8 9" key="1">
    <citation type="submission" date="2017-12" db="EMBL/GenBank/DDBJ databases">
        <title>Complete genome sequence of Spiroplasma floricola 23-6 (ATCC 29989).</title>
        <authorList>
            <person name="Tsai Y.-M."/>
            <person name="Wu P.-S."/>
            <person name="Lo W.-S."/>
            <person name="Kuo C.-H."/>
        </authorList>
    </citation>
    <scope>NUCLEOTIDE SEQUENCE [LARGE SCALE GENOMIC DNA]</scope>
    <source>
        <strain evidence="8 9">23-6</strain>
    </source>
</reference>
<keyword evidence="3" id="KW-0808">Transferase</keyword>
<dbReference type="Pfam" id="PF03632">
    <property type="entry name" value="Glyco_hydro_65m"/>
    <property type="match status" value="1"/>
</dbReference>